<dbReference type="CDD" id="cd06171">
    <property type="entry name" value="Sigma70_r4"/>
    <property type="match status" value="1"/>
</dbReference>
<comment type="similarity">
    <text evidence="1">Belongs to the sigma-70 factor family. ECF subfamily.</text>
</comment>
<keyword evidence="2" id="KW-0805">Transcription regulation</keyword>
<evidence type="ECO:0000259" key="6">
    <source>
        <dbReference type="Pfam" id="PF04542"/>
    </source>
</evidence>
<reference evidence="8 9" key="1">
    <citation type="journal article" date="2019" name="Int. J. Syst. Evol. Microbiol.">
        <title>The Global Catalogue of Microorganisms (GCM) 10K type strain sequencing project: providing services to taxonomists for standard genome sequencing and annotation.</title>
        <authorList>
            <consortium name="The Broad Institute Genomics Platform"/>
            <consortium name="The Broad Institute Genome Sequencing Center for Infectious Disease"/>
            <person name="Wu L."/>
            <person name="Ma J."/>
        </authorList>
    </citation>
    <scope>NUCLEOTIDE SEQUENCE [LARGE SCALE GENOMIC DNA]</scope>
    <source>
        <strain evidence="8 9">JCM 14718</strain>
    </source>
</reference>
<protein>
    <submittedName>
        <fullName evidence="8">Sigma-70 family RNA polymerase sigma factor</fullName>
    </submittedName>
</protein>
<dbReference type="InterPro" id="IPR007630">
    <property type="entry name" value="RNA_pol_sigma70_r4"/>
</dbReference>
<evidence type="ECO:0000259" key="7">
    <source>
        <dbReference type="Pfam" id="PF04545"/>
    </source>
</evidence>
<dbReference type="SUPFAM" id="SSF88659">
    <property type="entry name" value="Sigma3 and sigma4 domains of RNA polymerase sigma factors"/>
    <property type="match status" value="1"/>
</dbReference>
<dbReference type="InterPro" id="IPR036388">
    <property type="entry name" value="WH-like_DNA-bd_sf"/>
</dbReference>
<dbReference type="Gene3D" id="1.10.1740.10">
    <property type="match status" value="1"/>
</dbReference>
<keyword evidence="3" id="KW-0731">Sigma factor</keyword>
<dbReference type="InterPro" id="IPR013325">
    <property type="entry name" value="RNA_pol_sigma_r2"/>
</dbReference>
<sequence length="198" mass="21895">MLPYQFRVGRKVPEPADRAGDGAVVRPARLHLVGDDVYQDWDAIYRDNVDRVYRIMFAKVGNRADAEDLTEEVFLAALRPLRVSASVGEVRAYLLTVARTVLAGYWRRTLGRPVTTLDDEQVAEVFAPAEPGTRSQARAEAILAALPARYRRVLELRFLAACTLKEAAAELGVTVGNVKVLQHRALRQAAVVAGRIES</sequence>
<keyword evidence="4" id="KW-0238">DNA-binding</keyword>
<dbReference type="EMBL" id="BAAANY010000004">
    <property type="protein sequence ID" value="GAA1663956.1"/>
    <property type="molecule type" value="Genomic_DNA"/>
</dbReference>
<dbReference type="NCBIfam" id="TIGR02937">
    <property type="entry name" value="sigma70-ECF"/>
    <property type="match status" value="1"/>
</dbReference>
<evidence type="ECO:0000256" key="4">
    <source>
        <dbReference type="ARBA" id="ARBA00023125"/>
    </source>
</evidence>
<evidence type="ECO:0000256" key="1">
    <source>
        <dbReference type="ARBA" id="ARBA00010641"/>
    </source>
</evidence>
<dbReference type="Pfam" id="PF04542">
    <property type="entry name" value="Sigma70_r2"/>
    <property type="match status" value="1"/>
</dbReference>
<gene>
    <name evidence="8" type="ORF">GCM10009765_11790</name>
</gene>
<evidence type="ECO:0000313" key="8">
    <source>
        <dbReference type="EMBL" id="GAA1663956.1"/>
    </source>
</evidence>
<feature type="domain" description="RNA polymerase sigma-70 region 2" evidence="6">
    <location>
        <begin position="44"/>
        <end position="108"/>
    </location>
</feature>
<evidence type="ECO:0000313" key="9">
    <source>
        <dbReference type="Proteomes" id="UP001500618"/>
    </source>
</evidence>
<dbReference type="InterPro" id="IPR039425">
    <property type="entry name" value="RNA_pol_sigma-70-like"/>
</dbReference>
<dbReference type="InterPro" id="IPR014284">
    <property type="entry name" value="RNA_pol_sigma-70_dom"/>
</dbReference>
<dbReference type="Pfam" id="PF04545">
    <property type="entry name" value="Sigma70_r4"/>
    <property type="match status" value="1"/>
</dbReference>
<keyword evidence="9" id="KW-1185">Reference proteome</keyword>
<dbReference type="InterPro" id="IPR013324">
    <property type="entry name" value="RNA_pol_sigma_r3/r4-like"/>
</dbReference>
<evidence type="ECO:0000256" key="5">
    <source>
        <dbReference type="ARBA" id="ARBA00023163"/>
    </source>
</evidence>
<dbReference type="SUPFAM" id="SSF88946">
    <property type="entry name" value="Sigma2 domain of RNA polymerase sigma factors"/>
    <property type="match status" value="1"/>
</dbReference>
<feature type="domain" description="RNA polymerase sigma-70 region 4" evidence="7">
    <location>
        <begin position="143"/>
        <end position="188"/>
    </location>
</feature>
<proteinExistence type="inferred from homology"/>
<name>A0ABN2G236_9ACTN</name>
<comment type="caution">
    <text evidence="8">The sequence shown here is derived from an EMBL/GenBank/DDBJ whole genome shotgun (WGS) entry which is preliminary data.</text>
</comment>
<keyword evidence="5" id="KW-0804">Transcription</keyword>
<dbReference type="Gene3D" id="1.10.10.10">
    <property type="entry name" value="Winged helix-like DNA-binding domain superfamily/Winged helix DNA-binding domain"/>
    <property type="match status" value="1"/>
</dbReference>
<evidence type="ECO:0000256" key="3">
    <source>
        <dbReference type="ARBA" id="ARBA00023082"/>
    </source>
</evidence>
<dbReference type="InterPro" id="IPR007627">
    <property type="entry name" value="RNA_pol_sigma70_r2"/>
</dbReference>
<dbReference type="Proteomes" id="UP001500618">
    <property type="component" value="Unassembled WGS sequence"/>
</dbReference>
<dbReference type="PANTHER" id="PTHR43133">
    <property type="entry name" value="RNA POLYMERASE ECF-TYPE SIGMA FACTO"/>
    <property type="match status" value="1"/>
</dbReference>
<evidence type="ECO:0000256" key="2">
    <source>
        <dbReference type="ARBA" id="ARBA00023015"/>
    </source>
</evidence>
<accession>A0ABN2G236</accession>
<organism evidence="8 9">
    <name type="scientific">Fodinicola feengrottensis</name>
    <dbReference type="NCBI Taxonomy" id="435914"/>
    <lineage>
        <taxon>Bacteria</taxon>
        <taxon>Bacillati</taxon>
        <taxon>Actinomycetota</taxon>
        <taxon>Actinomycetes</taxon>
        <taxon>Mycobacteriales</taxon>
        <taxon>Fodinicola</taxon>
    </lineage>
</organism>
<dbReference type="PANTHER" id="PTHR43133:SF8">
    <property type="entry name" value="RNA POLYMERASE SIGMA FACTOR HI_1459-RELATED"/>
    <property type="match status" value="1"/>
</dbReference>